<dbReference type="EMBL" id="MN739192">
    <property type="protein sequence ID" value="QHS92797.1"/>
    <property type="molecule type" value="Genomic_DNA"/>
</dbReference>
<reference evidence="1" key="1">
    <citation type="journal article" date="2020" name="Nature">
        <title>Giant virus diversity and host interactions through global metagenomics.</title>
        <authorList>
            <person name="Schulz F."/>
            <person name="Roux S."/>
            <person name="Paez-Espino D."/>
            <person name="Jungbluth S."/>
            <person name="Walsh D.A."/>
            <person name="Denef V.J."/>
            <person name="McMahon K.D."/>
            <person name="Konstantinidis K.T."/>
            <person name="Eloe-Fadrosh E.A."/>
            <person name="Kyrpides N.C."/>
            <person name="Woyke T."/>
        </authorList>
    </citation>
    <scope>NUCLEOTIDE SEQUENCE</scope>
    <source>
        <strain evidence="1">GVMAG-M-3300017651-5</strain>
    </source>
</reference>
<sequence length="297" mass="34584">MEFIPLPLELKIEIASFGGISNPFIGSISLPPICLRDQLLYTMLRSGLSWESEHILDILTEYSGDIREDAVDTYITLPVDLTDDVRQSISSRVLAVDTRCSMRRYTVLRIRCVEECVDIPSIQTLRKIMDDRLQHVTYTDSILDIPNSFQYPQTEVYDHPREQHTPETDVMLRAILELNPNFNVDQLHTQAWIYYDLQREVNSERDDARYVHGFWIIPELIKELRNTSFRYRGTYMSIMASDRTCNILPILQNLGCQKIHRCADTNHVHLNISIIPRRVLSCMYLMAILDPHRSIVI</sequence>
<dbReference type="AlphaFoldDB" id="A0A6C0BK98"/>
<name>A0A6C0BK98_9ZZZZ</name>
<evidence type="ECO:0000313" key="1">
    <source>
        <dbReference type="EMBL" id="QHS92797.1"/>
    </source>
</evidence>
<proteinExistence type="predicted"/>
<organism evidence="1">
    <name type="scientific">viral metagenome</name>
    <dbReference type="NCBI Taxonomy" id="1070528"/>
    <lineage>
        <taxon>unclassified sequences</taxon>
        <taxon>metagenomes</taxon>
        <taxon>organismal metagenomes</taxon>
    </lineage>
</organism>
<accession>A0A6C0BK98</accession>
<protein>
    <submittedName>
        <fullName evidence="1">Uncharacterized protein</fullName>
    </submittedName>
</protein>